<comment type="caution">
    <text evidence="3">The sequence shown here is derived from an EMBL/GenBank/DDBJ whole genome shotgun (WGS) entry which is preliminary data.</text>
</comment>
<dbReference type="InterPro" id="IPR050209">
    <property type="entry name" value="Rab_GTPases_membrane_traffic"/>
</dbReference>
<dbReference type="SMART" id="SM00174">
    <property type="entry name" value="RHO"/>
    <property type="match status" value="1"/>
</dbReference>
<dbReference type="InterPro" id="IPR005225">
    <property type="entry name" value="Small_GTP-bd"/>
</dbReference>
<dbReference type="SMART" id="SM00176">
    <property type="entry name" value="RAN"/>
    <property type="match status" value="1"/>
</dbReference>
<dbReference type="PROSITE" id="PS51420">
    <property type="entry name" value="RHO"/>
    <property type="match status" value="1"/>
</dbReference>
<keyword evidence="4" id="KW-1185">Reference proteome</keyword>
<dbReference type="PROSITE" id="PS51421">
    <property type="entry name" value="RAS"/>
    <property type="match status" value="1"/>
</dbReference>
<dbReference type="GO" id="GO:0005525">
    <property type="term" value="F:GTP binding"/>
    <property type="evidence" value="ECO:0007669"/>
    <property type="project" value="InterPro"/>
</dbReference>
<dbReference type="InterPro" id="IPR001806">
    <property type="entry name" value="Small_GTPase"/>
</dbReference>
<dbReference type="InterPro" id="IPR027417">
    <property type="entry name" value="P-loop_NTPase"/>
</dbReference>
<dbReference type="PRINTS" id="PR00449">
    <property type="entry name" value="RASTRNSFRMNG"/>
</dbReference>
<dbReference type="EMBL" id="JAWQEG010002392">
    <property type="protein sequence ID" value="KAK3872277.1"/>
    <property type="molecule type" value="Genomic_DNA"/>
</dbReference>
<gene>
    <name evidence="3" type="ORF">Pcinc_022634</name>
</gene>
<dbReference type="SMART" id="SM00173">
    <property type="entry name" value="RAS"/>
    <property type="match status" value="1"/>
</dbReference>
<dbReference type="AlphaFoldDB" id="A0AAE1FDU2"/>
<name>A0AAE1FDU2_PETCI</name>
<evidence type="ECO:0008006" key="5">
    <source>
        <dbReference type="Google" id="ProtNLM"/>
    </source>
</evidence>
<dbReference type="Proteomes" id="UP001286313">
    <property type="component" value="Unassembled WGS sequence"/>
</dbReference>
<dbReference type="CDD" id="cd01866">
    <property type="entry name" value="Rab2"/>
    <property type="match status" value="1"/>
</dbReference>
<dbReference type="PANTHER" id="PTHR47979">
    <property type="entry name" value="DRAB11-RELATED"/>
    <property type="match status" value="1"/>
</dbReference>
<accession>A0AAE1FDU2</accession>
<dbReference type="SUPFAM" id="SSF52540">
    <property type="entry name" value="P-loop containing nucleoside triphosphate hydrolases"/>
    <property type="match status" value="1"/>
</dbReference>
<protein>
    <recommendedName>
        <fullName evidence="5">Ras-related protein Rab-2A</fullName>
    </recommendedName>
</protein>
<evidence type="ECO:0000313" key="3">
    <source>
        <dbReference type="EMBL" id="KAK3872277.1"/>
    </source>
</evidence>
<dbReference type="Gene3D" id="3.40.50.300">
    <property type="entry name" value="P-loop containing nucleotide triphosphate hydrolases"/>
    <property type="match status" value="2"/>
</dbReference>
<dbReference type="Pfam" id="PF00071">
    <property type="entry name" value="Ras"/>
    <property type="match status" value="2"/>
</dbReference>
<comment type="similarity">
    <text evidence="1">Belongs to the small GTPase superfamily. Rab family.</text>
</comment>
<dbReference type="PROSITE" id="PS51419">
    <property type="entry name" value="RAB"/>
    <property type="match status" value="1"/>
</dbReference>
<evidence type="ECO:0000256" key="2">
    <source>
        <dbReference type="SAM" id="MobiDB-lite"/>
    </source>
</evidence>
<dbReference type="SMART" id="SM00175">
    <property type="entry name" value="RAB"/>
    <property type="match status" value="1"/>
</dbReference>
<sequence length="229" mass="25391">MSYAYLFKYIIIGDTGVGKSCLLLQFTDKRFQPVHDLTIGVEFGARMITIDNKQIKLQIWDTAGQEAFRSITRSYYRGAAGALLVYDITRRETFNHLTQWLEDARQHSNSNMVIMLIGNKRQHSNSNMVIMLIGNKSDLDSRREVKREEGEAFAREHGLVFMETSAKTAANVEEAFINTAREIYEKIQEGVFDVHNEANGIKIGPQHSPSGAGLTGNPGAAGGQGGGCC</sequence>
<dbReference type="NCBIfam" id="TIGR00231">
    <property type="entry name" value="small_GTP"/>
    <property type="match status" value="1"/>
</dbReference>
<reference evidence="3" key="1">
    <citation type="submission" date="2023-10" db="EMBL/GenBank/DDBJ databases">
        <title>Genome assemblies of two species of porcelain crab, Petrolisthes cinctipes and Petrolisthes manimaculis (Anomura: Porcellanidae).</title>
        <authorList>
            <person name="Angst P."/>
        </authorList>
    </citation>
    <scope>NUCLEOTIDE SEQUENCE</scope>
    <source>
        <strain evidence="3">PB745_01</strain>
        <tissue evidence="3">Gill</tissue>
    </source>
</reference>
<dbReference type="GO" id="GO:0003924">
    <property type="term" value="F:GTPase activity"/>
    <property type="evidence" value="ECO:0007669"/>
    <property type="project" value="InterPro"/>
</dbReference>
<dbReference type="FunFam" id="3.40.50.300:FF:001728">
    <property type="entry name" value="Ras related protein1"/>
    <property type="match status" value="1"/>
</dbReference>
<feature type="region of interest" description="Disordered" evidence="2">
    <location>
        <begin position="207"/>
        <end position="229"/>
    </location>
</feature>
<evidence type="ECO:0000256" key="1">
    <source>
        <dbReference type="ARBA" id="ARBA00006270"/>
    </source>
</evidence>
<organism evidence="3 4">
    <name type="scientific">Petrolisthes cinctipes</name>
    <name type="common">Flat porcelain crab</name>
    <dbReference type="NCBI Taxonomy" id="88211"/>
    <lineage>
        <taxon>Eukaryota</taxon>
        <taxon>Metazoa</taxon>
        <taxon>Ecdysozoa</taxon>
        <taxon>Arthropoda</taxon>
        <taxon>Crustacea</taxon>
        <taxon>Multicrustacea</taxon>
        <taxon>Malacostraca</taxon>
        <taxon>Eumalacostraca</taxon>
        <taxon>Eucarida</taxon>
        <taxon>Decapoda</taxon>
        <taxon>Pleocyemata</taxon>
        <taxon>Anomura</taxon>
        <taxon>Galatheoidea</taxon>
        <taxon>Porcellanidae</taxon>
        <taxon>Petrolisthes</taxon>
    </lineage>
</organism>
<evidence type="ECO:0000313" key="4">
    <source>
        <dbReference type="Proteomes" id="UP001286313"/>
    </source>
</evidence>
<feature type="compositionally biased region" description="Gly residues" evidence="2">
    <location>
        <begin position="213"/>
        <end position="229"/>
    </location>
</feature>
<proteinExistence type="inferred from homology"/>